<reference evidence="1 2" key="2">
    <citation type="submission" date="2018-03" db="EMBL/GenBank/DDBJ databases">
        <title>The ancient ancestry and fast evolution of plastids.</title>
        <authorList>
            <person name="Moore K.R."/>
            <person name="Magnabosco C."/>
            <person name="Momper L."/>
            <person name="Gold D.A."/>
            <person name="Bosak T."/>
            <person name="Fournier G.P."/>
        </authorList>
    </citation>
    <scope>NUCLEOTIDE SEQUENCE [LARGE SCALE GENOMIC DNA]</scope>
    <source>
        <strain evidence="1 2">ULC007</strain>
    </source>
</reference>
<dbReference type="AlphaFoldDB" id="A0A2T1DF24"/>
<dbReference type="EMBL" id="PVWG01000012">
    <property type="protein sequence ID" value="PSB19076.1"/>
    <property type="molecule type" value="Genomic_DNA"/>
</dbReference>
<keyword evidence="2" id="KW-1185">Reference proteome</keyword>
<dbReference type="STRING" id="1920490.GCA_001895925_04422"/>
<protein>
    <submittedName>
        <fullName evidence="1">Uncharacterized protein</fullName>
    </submittedName>
</protein>
<evidence type="ECO:0000313" key="1">
    <source>
        <dbReference type="EMBL" id="PSB19076.1"/>
    </source>
</evidence>
<comment type="caution">
    <text evidence="1">The sequence shown here is derived from an EMBL/GenBank/DDBJ whole genome shotgun (WGS) entry which is preliminary data.</text>
</comment>
<accession>A0A2T1DF24</accession>
<dbReference type="RefSeq" id="WP_073070508.1">
    <property type="nucleotide sequence ID" value="NZ_MPPI01000007.1"/>
</dbReference>
<reference evidence="1 2" key="1">
    <citation type="submission" date="2018-02" db="EMBL/GenBank/DDBJ databases">
        <authorList>
            <person name="Cohen D.B."/>
            <person name="Kent A.D."/>
        </authorList>
    </citation>
    <scope>NUCLEOTIDE SEQUENCE [LARGE SCALE GENOMIC DNA]</scope>
    <source>
        <strain evidence="1 2">ULC007</strain>
    </source>
</reference>
<gene>
    <name evidence="1" type="ORF">C7B65_12375</name>
</gene>
<proteinExistence type="predicted"/>
<organism evidence="1 2">
    <name type="scientific">Phormidesmis priestleyi ULC007</name>
    <dbReference type="NCBI Taxonomy" id="1920490"/>
    <lineage>
        <taxon>Bacteria</taxon>
        <taxon>Bacillati</taxon>
        <taxon>Cyanobacteriota</taxon>
        <taxon>Cyanophyceae</taxon>
        <taxon>Leptolyngbyales</taxon>
        <taxon>Leptolyngbyaceae</taxon>
        <taxon>Phormidesmis</taxon>
    </lineage>
</organism>
<dbReference type="Proteomes" id="UP000238634">
    <property type="component" value="Unassembled WGS sequence"/>
</dbReference>
<name>A0A2T1DF24_9CYAN</name>
<evidence type="ECO:0000313" key="2">
    <source>
        <dbReference type="Proteomes" id="UP000238634"/>
    </source>
</evidence>
<sequence length="71" mass="8068">MTDFFRPVSDLGDRYQIDLSDVHARIKFLGMVPEDLNGKAFIDANELKVMDALDAHIKAGRDIADFEQRQS</sequence>